<dbReference type="InterPro" id="IPR048626">
    <property type="entry name" value="CSL4_N"/>
</dbReference>
<reference evidence="7 8" key="1">
    <citation type="submission" date="2016-10" db="EMBL/GenBank/DDBJ databases">
        <authorList>
            <person name="de Groot N.N."/>
        </authorList>
    </citation>
    <scope>NUCLEOTIDE SEQUENCE [LARGE SCALE GENOMIC DNA]</scope>
    <source>
        <strain evidence="7 8">CBS 141442</strain>
    </source>
</reference>
<keyword evidence="8" id="KW-1185">Reference proteome</keyword>
<feature type="region of interest" description="Disordered" evidence="4">
    <location>
        <begin position="1"/>
        <end position="22"/>
    </location>
</feature>
<dbReference type="GO" id="GO:0006396">
    <property type="term" value="P:RNA processing"/>
    <property type="evidence" value="ECO:0007669"/>
    <property type="project" value="InterPro"/>
</dbReference>
<dbReference type="SUPFAM" id="SSF50249">
    <property type="entry name" value="Nucleic acid-binding proteins"/>
    <property type="match status" value="1"/>
</dbReference>
<protein>
    <submittedName>
        <fullName evidence="7">CIC11C00000004097</fullName>
    </submittedName>
</protein>
<dbReference type="Pfam" id="PF21551">
    <property type="entry name" value="CSL4_N"/>
    <property type="match status" value="1"/>
</dbReference>
<dbReference type="GO" id="GO:0000176">
    <property type="term" value="C:nuclear exosome (RNase complex)"/>
    <property type="evidence" value="ECO:0007669"/>
    <property type="project" value="TreeGrafter"/>
</dbReference>
<dbReference type="GO" id="GO:0003723">
    <property type="term" value="F:RNA binding"/>
    <property type="evidence" value="ECO:0007669"/>
    <property type="project" value="InterPro"/>
</dbReference>
<dbReference type="STRING" id="45354.A0A1L0C3A3"/>
<organism evidence="7 8">
    <name type="scientific">Sungouiella intermedia</name>
    <dbReference type="NCBI Taxonomy" id="45354"/>
    <lineage>
        <taxon>Eukaryota</taxon>
        <taxon>Fungi</taxon>
        <taxon>Dikarya</taxon>
        <taxon>Ascomycota</taxon>
        <taxon>Saccharomycotina</taxon>
        <taxon>Pichiomycetes</taxon>
        <taxon>Metschnikowiaceae</taxon>
        <taxon>Sungouiella</taxon>
    </lineage>
</organism>
<dbReference type="EMBL" id="LT635762">
    <property type="protein sequence ID" value="SGZ58073.1"/>
    <property type="molecule type" value="Genomic_DNA"/>
</dbReference>
<dbReference type="Proteomes" id="UP000182334">
    <property type="component" value="Chromosome VII"/>
</dbReference>
<feature type="domain" description="Exosome complex component CSL4 C-terminal" evidence="5">
    <location>
        <begin position="140"/>
        <end position="259"/>
    </location>
</feature>
<evidence type="ECO:0000313" key="7">
    <source>
        <dbReference type="EMBL" id="SGZ58073.1"/>
    </source>
</evidence>
<dbReference type="InterPro" id="IPR012340">
    <property type="entry name" value="NA-bd_OB-fold"/>
</dbReference>
<dbReference type="AlphaFoldDB" id="A0A1L0C3A3"/>
<evidence type="ECO:0000259" key="6">
    <source>
        <dbReference type="Pfam" id="PF21551"/>
    </source>
</evidence>
<dbReference type="PANTHER" id="PTHR12686:SF8">
    <property type="entry name" value="EXOSOME COMPLEX COMPONENT CSL4"/>
    <property type="match status" value="1"/>
</dbReference>
<dbReference type="Pfam" id="PF10447">
    <property type="entry name" value="EXOSC1"/>
    <property type="match status" value="1"/>
</dbReference>
<feature type="region of interest" description="Disordered" evidence="4">
    <location>
        <begin position="63"/>
        <end position="100"/>
    </location>
</feature>
<dbReference type="Gene3D" id="2.40.50.140">
    <property type="entry name" value="Nucleic acid-binding proteins"/>
    <property type="match status" value="1"/>
</dbReference>
<feature type="compositionally biased region" description="Basic and acidic residues" evidence="4">
    <location>
        <begin position="64"/>
        <end position="96"/>
    </location>
</feature>
<proteinExistence type="predicted"/>
<evidence type="ECO:0000256" key="4">
    <source>
        <dbReference type="SAM" id="MobiDB-lite"/>
    </source>
</evidence>
<feature type="domain" description="Exosome complex component CSL4 N-terminal" evidence="6">
    <location>
        <begin position="7"/>
        <end position="62"/>
    </location>
</feature>
<comment type="subcellular location">
    <subcellularLocation>
        <location evidence="1">Nucleus</location>
        <location evidence="1">Nucleolus</location>
    </subcellularLocation>
</comment>
<evidence type="ECO:0000259" key="5">
    <source>
        <dbReference type="Pfam" id="PF10447"/>
    </source>
</evidence>
<dbReference type="GO" id="GO:0005730">
    <property type="term" value="C:nucleolus"/>
    <property type="evidence" value="ECO:0007669"/>
    <property type="project" value="UniProtKB-SubCell"/>
</dbReference>
<dbReference type="OrthoDB" id="440760at2759"/>
<dbReference type="InterPro" id="IPR019495">
    <property type="entry name" value="EXOSC1_C"/>
</dbReference>
<feature type="compositionally biased region" description="Basic and acidic residues" evidence="4">
    <location>
        <begin position="13"/>
        <end position="22"/>
    </location>
</feature>
<evidence type="ECO:0000256" key="2">
    <source>
        <dbReference type="ARBA" id="ARBA00022490"/>
    </source>
</evidence>
<dbReference type="PANTHER" id="PTHR12686">
    <property type="entry name" value="3'-5' EXORIBONUCLEASE CSL4-RELATED"/>
    <property type="match status" value="1"/>
</dbReference>
<dbReference type="InterPro" id="IPR039771">
    <property type="entry name" value="Csl4"/>
</dbReference>
<gene>
    <name evidence="7" type="ORF">SAMEA4029010_CIC11G00000004097</name>
</gene>
<keyword evidence="2" id="KW-0963">Cytoplasm</keyword>
<name>A0A1L0C3A3_9ASCO</name>
<accession>A0A1L0C3A3</accession>
<dbReference type="GO" id="GO:0005737">
    <property type="term" value="C:cytoplasm"/>
    <property type="evidence" value="ECO:0007669"/>
    <property type="project" value="TreeGrafter"/>
</dbReference>
<dbReference type="Gene3D" id="2.40.50.880">
    <property type="match status" value="1"/>
</dbReference>
<evidence type="ECO:0000256" key="3">
    <source>
        <dbReference type="ARBA" id="ARBA00022835"/>
    </source>
</evidence>
<evidence type="ECO:0000256" key="1">
    <source>
        <dbReference type="ARBA" id="ARBA00004604"/>
    </source>
</evidence>
<keyword evidence="3" id="KW-0271">Exosome</keyword>
<evidence type="ECO:0000313" key="8">
    <source>
        <dbReference type="Proteomes" id="UP000182334"/>
    </source>
</evidence>
<sequence>MSSTVVPGQYLEPELKPHHGENGREIFRYYPGKGTAILHIQSGSTMIPVIVATVLGKQLVQEITPREKGQDSIEGEEPKAENAEKDHEDSKTKKDDSGEDAPVRNFLVSVVSGNSNEFSKYAREIEASASEAVSATSTNLPREGDEVLVKITRLNPKQAFCEVLCVYGHGNVLSDGGEGANGTSANFSLPLGGGAQLLSSYGAVASFQGTMLGAQPLDVGETFKGIIRSQDVRSTDRDKVKIADCFRPGDVVKAAVLSLGDGSNYYLTTARNDLGVVFAKSEGGAGDLMVAIDWETMVCEKTGVVEKRKCAKLFN</sequence>